<feature type="compositionally biased region" description="Polar residues" evidence="1">
    <location>
        <begin position="43"/>
        <end position="57"/>
    </location>
</feature>
<name>A0A5B7E3D3_PORTR</name>
<proteinExistence type="predicted"/>
<keyword evidence="3" id="KW-1185">Reference proteome</keyword>
<protein>
    <submittedName>
        <fullName evidence="2">Uncharacterized protein</fullName>
    </submittedName>
</protein>
<dbReference type="Proteomes" id="UP000324222">
    <property type="component" value="Unassembled WGS sequence"/>
</dbReference>
<evidence type="ECO:0000256" key="1">
    <source>
        <dbReference type="SAM" id="MobiDB-lite"/>
    </source>
</evidence>
<dbReference type="AlphaFoldDB" id="A0A5B7E3D3"/>
<reference evidence="2 3" key="1">
    <citation type="submission" date="2019-05" db="EMBL/GenBank/DDBJ databases">
        <title>Another draft genome of Portunus trituberculatus and its Hox gene families provides insights of decapod evolution.</title>
        <authorList>
            <person name="Jeong J.-H."/>
            <person name="Song I."/>
            <person name="Kim S."/>
            <person name="Choi T."/>
            <person name="Kim D."/>
            <person name="Ryu S."/>
            <person name="Kim W."/>
        </authorList>
    </citation>
    <scope>NUCLEOTIDE SEQUENCE [LARGE SCALE GENOMIC DNA]</scope>
    <source>
        <tissue evidence="2">Muscle</tissue>
    </source>
</reference>
<comment type="caution">
    <text evidence="2">The sequence shown here is derived from an EMBL/GenBank/DDBJ whole genome shotgun (WGS) entry which is preliminary data.</text>
</comment>
<evidence type="ECO:0000313" key="3">
    <source>
        <dbReference type="Proteomes" id="UP000324222"/>
    </source>
</evidence>
<sequence length="157" mass="17673">MGVVDQCPPSLLRVEDGVNSPKISLRRILRREARTRPGGAEQNAPTPGTPKRSTANATDEGISCLLASKHENNVKQEEEKSGVSLFQGRAHYGNSRHLEWQEGRRDIVSEWWEGRKRFDKGANYRSQTEQMNKGLDSPFTQGYRDRKGISPVGWHAS</sequence>
<feature type="region of interest" description="Disordered" evidence="1">
    <location>
        <begin position="25"/>
        <end position="62"/>
    </location>
</feature>
<gene>
    <name evidence="2" type="ORF">E2C01_021118</name>
</gene>
<organism evidence="2 3">
    <name type="scientific">Portunus trituberculatus</name>
    <name type="common">Swimming crab</name>
    <name type="synonym">Neptunus trituberculatus</name>
    <dbReference type="NCBI Taxonomy" id="210409"/>
    <lineage>
        <taxon>Eukaryota</taxon>
        <taxon>Metazoa</taxon>
        <taxon>Ecdysozoa</taxon>
        <taxon>Arthropoda</taxon>
        <taxon>Crustacea</taxon>
        <taxon>Multicrustacea</taxon>
        <taxon>Malacostraca</taxon>
        <taxon>Eumalacostraca</taxon>
        <taxon>Eucarida</taxon>
        <taxon>Decapoda</taxon>
        <taxon>Pleocyemata</taxon>
        <taxon>Brachyura</taxon>
        <taxon>Eubrachyura</taxon>
        <taxon>Portunoidea</taxon>
        <taxon>Portunidae</taxon>
        <taxon>Portuninae</taxon>
        <taxon>Portunus</taxon>
    </lineage>
</organism>
<evidence type="ECO:0000313" key="2">
    <source>
        <dbReference type="EMBL" id="MPC27929.1"/>
    </source>
</evidence>
<accession>A0A5B7E3D3</accession>
<feature type="region of interest" description="Disordered" evidence="1">
    <location>
        <begin position="124"/>
        <end position="157"/>
    </location>
</feature>
<dbReference type="EMBL" id="VSRR010001828">
    <property type="protein sequence ID" value="MPC27929.1"/>
    <property type="molecule type" value="Genomic_DNA"/>
</dbReference>